<comment type="caution">
    <text evidence="1">The sequence shown here is derived from an EMBL/GenBank/DDBJ whole genome shotgun (WGS) entry which is preliminary data.</text>
</comment>
<evidence type="ECO:0000313" key="2">
    <source>
        <dbReference type="Proteomes" id="UP000245207"/>
    </source>
</evidence>
<dbReference type="Proteomes" id="UP000245207">
    <property type="component" value="Unassembled WGS sequence"/>
</dbReference>
<reference evidence="1 2" key="1">
    <citation type="journal article" date="2018" name="Mol. Plant">
        <title>The genome of Artemisia annua provides insight into the evolution of Asteraceae family and artemisinin biosynthesis.</title>
        <authorList>
            <person name="Shen Q."/>
            <person name="Zhang L."/>
            <person name="Liao Z."/>
            <person name="Wang S."/>
            <person name="Yan T."/>
            <person name="Shi P."/>
            <person name="Liu M."/>
            <person name="Fu X."/>
            <person name="Pan Q."/>
            <person name="Wang Y."/>
            <person name="Lv Z."/>
            <person name="Lu X."/>
            <person name="Zhang F."/>
            <person name="Jiang W."/>
            <person name="Ma Y."/>
            <person name="Chen M."/>
            <person name="Hao X."/>
            <person name="Li L."/>
            <person name="Tang Y."/>
            <person name="Lv G."/>
            <person name="Zhou Y."/>
            <person name="Sun X."/>
            <person name="Brodelius P.E."/>
            <person name="Rose J.K.C."/>
            <person name="Tang K."/>
        </authorList>
    </citation>
    <scope>NUCLEOTIDE SEQUENCE [LARGE SCALE GENOMIC DNA]</scope>
    <source>
        <strain evidence="2">cv. Huhao1</strain>
        <tissue evidence="1">Leaf</tissue>
    </source>
</reference>
<keyword evidence="1" id="KW-0808">Transferase</keyword>
<organism evidence="1 2">
    <name type="scientific">Artemisia annua</name>
    <name type="common">Sweet wormwood</name>
    <dbReference type="NCBI Taxonomy" id="35608"/>
    <lineage>
        <taxon>Eukaryota</taxon>
        <taxon>Viridiplantae</taxon>
        <taxon>Streptophyta</taxon>
        <taxon>Embryophyta</taxon>
        <taxon>Tracheophyta</taxon>
        <taxon>Spermatophyta</taxon>
        <taxon>Magnoliopsida</taxon>
        <taxon>eudicotyledons</taxon>
        <taxon>Gunneridae</taxon>
        <taxon>Pentapetalae</taxon>
        <taxon>asterids</taxon>
        <taxon>campanulids</taxon>
        <taxon>Asterales</taxon>
        <taxon>Asteraceae</taxon>
        <taxon>Asteroideae</taxon>
        <taxon>Anthemideae</taxon>
        <taxon>Artemisiinae</taxon>
        <taxon>Artemisia</taxon>
    </lineage>
</organism>
<dbReference type="GO" id="GO:0003964">
    <property type="term" value="F:RNA-directed DNA polymerase activity"/>
    <property type="evidence" value="ECO:0007669"/>
    <property type="project" value="UniProtKB-KW"/>
</dbReference>
<dbReference type="AlphaFoldDB" id="A0A2U1PL02"/>
<keyword evidence="1" id="KW-0695">RNA-directed DNA polymerase</keyword>
<accession>A0A2U1PL02</accession>
<name>A0A2U1PL02_ARTAN</name>
<keyword evidence="1" id="KW-0548">Nucleotidyltransferase</keyword>
<dbReference type="EMBL" id="PKPP01001028">
    <property type="protein sequence ID" value="PWA86367.1"/>
    <property type="molecule type" value="Genomic_DNA"/>
</dbReference>
<proteinExistence type="predicted"/>
<dbReference type="OrthoDB" id="1109606at2759"/>
<protein>
    <submittedName>
        <fullName evidence="1">Reverse transcriptase zinc-binding domain-containing protein</fullName>
    </submittedName>
</protein>
<gene>
    <name evidence="1" type="ORF">CTI12_AA140020</name>
</gene>
<evidence type="ECO:0000313" key="1">
    <source>
        <dbReference type="EMBL" id="PWA86367.1"/>
    </source>
</evidence>
<keyword evidence="2" id="KW-1185">Reference proteome</keyword>
<sequence length="83" mass="9941">MDHKRTAISVIGRLLLAATSYHIWIERNNRLFKNSRRSPEDLRDIIMVTIRLKLQTFRFKNTTMVSNLLTLWKMPKTFRLYGC</sequence>